<protein>
    <submittedName>
        <fullName evidence="3">Uncharacterized protein LOC118425322</fullName>
    </submittedName>
</protein>
<dbReference type="Proteomes" id="UP000001554">
    <property type="component" value="Chromosome 11"/>
</dbReference>
<evidence type="ECO:0000313" key="2">
    <source>
        <dbReference type="Proteomes" id="UP000001554"/>
    </source>
</evidence>
<reference evidence="2" key="1">
    <citation type="journal article" date="2020" name="Nat. Ecol. Evol.">
        <title>Deeply conserved synteny resolves early events in vertebrate evolution.</title>
        <authorList>
            <person name="Simakov O."/>
            <person name="Marletaz F."/>
            <person name="Yue J.X."/>
            <person name="O'Connell B."/>
            <person name="Jenkins J."/>
            <person name="Brandt A."/>
            <person name="Calef R."/>
            <person name="Tung C.H."/>
            <person name="Huang T.K."/>
            <person name="Schmutz J."/>
            <person name="Satoh N."/>
            <person name="Yu J.K."/>
            <person name="Putnam N.H."/>
            <person name="Green R.E."/>
            <person name="Rokhsar D.S."/>
        </authorList>
    </citation>
    <scope>NUCLEOTIDE SEQUENCE [LARGE SCALE GENOMIC DNA]</scope>
    <source>
        <strain evidence="2">S238N-H82</strain>
    </source>
</reference>
<reference evidence="3" key="2">
    <citation type="submission" date="2025-08" db="UniProtKB">
        <authorList>
            <consortium name="RefSeq"/>
        </authorList>
    </citation>
    <scope>IDENTIFICATION</scope>
    <source>
        <strain evidence="3">S238N-H82</strain>
        <tissue evidence="3">Testes</tissue>
    </source>
</reference>
<dbReference type="AlphaFoldDB" id="A0A9J7LXB6"/>
<feature type="region of interest" description="Disordered" evidence="1">
    <location>
        <begin position="149"/>
        <end position="170"/>
    </location>
</feature>
<dbReference type="KEGG" id="bfo:118425322"/>
<gene>
    <name evidence="3" type="primary">LOC118425322</name>
</gene>
<proteinExistence type="predicted"/>
<dbReference type="RefSeq" id="XP_035690023.1">
    <property type="nucleotide sequence ID" value="XM_035834130.1"/>
</dbReference>
<accession>A0A9J7LXB6</accession>
<feature type="compositionally biased region" description="Basic and acidic residues" evidence="1">
    <location>
        <begin position="35"/>
        <end position="49"/>
    </location>
</feature>
<sequence length="170" mass="19196">MEVRRSPRKKSPSPISSSVYTTSSGSSDSSEEETQEKPKPKDRDYKPSHPEPGSSCSSAGSTPKKKRRRKESPVEEETVRSESEDGSRSDPLELQSNLSGVPRKRNQLRSRQARWRKGLSEVAVRDYDHSMVKGFLQQVSALQRKNFSVESWDSDDISSDDDHDDNSPLR</sequence>
<feature type="compositionally biased region" description="Basic residues" evidence="1">
    <location>
        <begin position="1"/>
        <end position="11"/>
    </location>
</feature>
<organism evidence="2 3">
    <name type="scientific">Branchiostoma floridae</name>
    <name type="common">Florida lancelet</name>
    <name type="synonym">Amphioxus</name>
    <dbReference type="NCBI Taxonomy" id="7739"/>
    <lineage>
        <taxon>Eukaryota</taxon>
        <taxon>Metazoa</taxon>
        <taxon>Chordata</taxon>
        <taxon>Cephalochordata</taxon>
        <taxon>Leptocardii</taxon>
        <taxon>Amphioxiformes</taxon>
        <taxon>Branchiostomatidae</taxon>
        <taxon>Branchiostoma</taxon>
    </lineage>
</organism>
<name>A0A9J7LXB6_BRAFL</name>
<evidence type="ECO:0000256" key="1">
    <source>
        <dbReference type="SAM" id="MobiDB-lite"/>
    </source>
</evidence>
<feature type="compositionally biased region" description="Acidic residues" evidence="1">
    <location>
        <begin position="152"/>
        <end position="164"/>
    </location>
</feature>
<dbReference type="GeneID" id="118425322"/>
<feature type="region of interest" description="Disordered" evidence="1">
    <location>
        <begin position="1"/>
        <end position="112"/>
    </location>
</feature>
<keyword evidence="2" id="KW-1185">Reference proteome</keyword>
<dbReference type="OMA" id="PQARWRK"/>
<feature type="compositionally biased region" description="Low complexity" evidence="1">
    <location>
        <begin position="12"/>
        <end position="28"/>
    </location>
</feature>
<feature type="compositionally biased region" description="Basic residues" evidence="1">
    <location>
        <begin position="102"/>
        <end position="112"/>
    </location>
</feature>
<feature type="compositionally biased region" description="Basic and acidic residues" evidence="1">
    <location>
        <begin position="71"/>
        <end position="91"/>
    </location>
</feature>
<evidence type="ECO:0000313" key="3">
    <source>
        <dbReference type="RefSeq" id="XP_035690023.1"/>
    </source>
</evidence>